<proteinExistence type="predicted"/>
<dbReference type="RefSeq" id="WP_386434257.1">
    <property type="nucleotide sequence ID" value="NZ_JBHSBB010000019.1"/>
</dbReference>
<comment type="caution">
    <text evidence="1">The sequence shown here is derived from an EMBL/GenBank/DDBJ whole genome shotgun (WGS) entry which is preliminary data.</text>
</comment>
<name>A0ABV8HVV7_9ACTN</name>
<evidence type="ECO:0000313" key="2">
    <source>
        <dbReference type="Proteomes" id="UP001595765"/>
    </source>
</evidence>
<reference evidence="2" key="1">
    <citation type="journal article" date="2019" name="Int. J. Syst. Evol. Microbiol.">
        <title>The Global Catalogue of Microorganisms (GCM) 10K type strain sequencing project: providing services to taxonomists for standard genome sequencing and annotation.</title>
        <authorList>
            <consortium name="The Broad Institute Genomics Platform"/>
            <consortium name="The Broad Institute Genome Sequencing Center for Infectious Disease"/>
            <person name="Wu L."/>
            <person name="Ma J."/>
        </authorList>
    </citation>
    <scope>NUCLEOTIDE SEQUENCE [LARGE SCALE GENOMIC DNA]</scope>
    <source>
        <strain evidence="2">CGMCC 4.7237</strain>
    </source>
</reference>
<dbReference type="Proteomes" id="UP001595765">
    <property type="component" value="Unassembled WGS sequence"/>
</dbReference>
<evidence type="ECO:0008006" key="3">
    <source>
        <dbReference type="Google" id="ProtNLM"/>
    </source>
</evidence>
<sequence>MFERVGDRILRAVLPQEKASACGWGPYVVVWTTATEVFYQRVNTCSGLKQCKIQIGDVTSPAACS</sequence>
<keyword evidence="2" id="KW-1185">Reference proteome</keyword>
<accession>A0ABV8HVV7</accession>
<evidence type="ECO:0000313" key="1">
    <source>
        <dbReference type="EMBL" id="MFC4035036.1"/>
    </source>
</evidence>
<protein>
    <recommendedName>
        <fullName evidence="3">SUEL-type lectin domain-containing protein</fullName>
    </recommendedName>
</protein>
<dbReference type="EMBL" id="JBHSBB010000019">
    <property type="protein sequence ID" value="MFC4035036.1"/>
    <property type="molecule type" value="Genomic_DNA"/>
</dbReference>
<gene>
    <name evidence="1" type="ORF">ACFO3J_26715</name>
</gene>
<organism evidence="1 2">
    <name type="scientific">Streptomyces polygonati</name>
    <dbReference type="NCBI Taxonomy" id="1617087"/>
    <lineage>
        <taxon>Bacteria</taxon>
        <taxon>Bacillati</taxon>
        <taxon>Actinomycetota</taxon>
        <taxon>Actinomycetes</taxon>
        <taxon>Kitasatosporales</taxon>
        <taxon>Streptomycetaceae</taxon>
        <taxon>Streptomyces</taxon>
    </lineage>
</organism>